<reference evidence="1 2" key="1">
    <citation type="submission" date="2018-01" db="EMBL/GenBank/DDBJ databases">
        <title>Draft genome sequence of Sphaerisporangium sp. 7K107.</title>
        <authorList>
            <person name="Sahin N."/>
            <person name="Saygin H."/>
            <person name="Ay H."/>
        </authorList>
    </citation>
    <scope>NUCLEOTIDE SEQUENCE [LARGE SCALE GENOMIC DNA]</scope>
    <source>
        <strain evidence="1 2">7K107</strain>
    </source>
</reference>
<gene>
    <name evidence="1" type="ORF">C1I98_29340</name>
</gene>
<keyword evidence="2" id="KW-1185">Reference proteome</keyword>
<dbReference type="AlphaFoldDB" id="A0A2W2GDT6"/>
<dbReference type="EMBL" id="POUA01000308">
    <property type="protein sequence ID" value="PZG32447.1"/>
    <property type="molecule type" value="Genomic_DNA"/>
</dbReference>
<protein>
    <submittedName>
        <fullName evidence="1">Uncharacterized protein</fullName>
    </submittedName>
</protein>
<evidence type="ECO:0000313" key="2">
    <source>
        <dbReference type="Proteomes" id="UP000248544"/>
    </source>
</evidence>
<comment type="caution">
    <text evidence="1">The sequence shown here is derived from an EMBL/GenBank/DDBJ whole genome shotgun (WGS) entry which is preliminary data.</text>
</comment>
<evidence type="ECO:0000313" key="1">
    <source>
        <dbReference type="EMBL" id="PZG32447.1"/>
    </source>
</evidence>
<accession>A0A2W2GDT6</accession>
<sequence length="405" mass="44147">MGTSGPPMSAEDVRDALRRRRGERDRLSADLLDLERHPGHQLLKGAALGGETGRRWDEAQAGIATLWWLFDAYSRVLARAEEIADGGRRLGGSELETLTDLLRGPSVEMKVEDVPVERRSLVRPTAEWLTLDQVMARMDTAYQGSAQTVAAADAAWSVLAPRLNEAEAALRAAGDVLARLGGTDDELDRIGADLLRLRDEARADPLAYAGGDPRELVALDAMLAELAERRRVLEQALRIKDDYQRRSDEVAMRISGVAEAEAETRAACETALVKIATPVLPALPGQAATLADRLAALTTLYGRADWTELAERLADLERATAAALDQAHAATAHVTGLLDRRDELRGRLEAFRAKAVRLGMGEDSALAYLYRQARELLWTAPCDLRQSTVAVAAYQRAIKRMGEAG</sequence>
<proteinExistence type="predicted"/>
<dbReference type="Proteomes" id="UP000248544">
    <property type="component" value="Unassembled WGS sequence"/>
</dbReference>
<name>A0A2W2GDT6_9ACTN</name>
<organism evidence="1 2">
    <name type="scientific">Spongiactinospora gelatinilytica</name>
    <dbReference type="NCBI Taxonomy" id="2666298"/>
    <lineage>
        <taxon>Bacteria</taxon>
        <taxon>Bacillati</taxon>
        <taxon>Actinomycetota</taxon>
        <taxon>Actinomycetes</taxon>
        <taxon>Streptosporangiales</taxon>
        <taxon>Streptosporangiaceae</taxon>
        <taxon>Spongiactinospora</taxon>
    </lineage>
</organism>